<name>A0A8J7IDS2_9NOST</name>
<evidence type="ECO:0000259" key="1">
    <source>
        <dbReference type="Pfam" id="PF18546"/>
    </source>
</evidence>
<dbReference type="Proteomes" id="UP000662314">
    <property type="component" value="Unassembled WGS sequence"/>
</dbReference>
<gene>
    <name evidence="2" type="ORF">I8752_32225</name>
</gene>
<feature type="domain" description="Metanogen output" evidence="1">
    <location>
        <begin position="26"/>
        <end position="157"/>
    </location>
</feature>
<protein>
    <submittedName>
        <fullName evidence="2">Transcriptional regulator</fullName>
    </submittedName>
</protein>
<comment type="caution">
    <text evidence="2">The sequence shown here is derived from an EMBL/GenBank/DDBJ whole genome shotgun (WGS) entry which is preliminary data.</text>
</comment>
<proteinExistence type="predicted"/>
<dbReference type="RefSeq" id="WP_214436241.1">
    <property type="nucleotide sequence ID" value="NZ_CAWPUQ010000225.1"/>
</dbReference>
<evidence type="ECO:0000313" key="3">
    <source>
        <dbReference type="Proteomes" id="UP000662314"/>
    </source>
</evidence>
<keyword evidence="3" id="KW-1185">Reference proteome</keyword>
<accession>A0A8J7IDS2</accession>
<dbReference type="Pfam" id="PF18546">
    <property type="entry name" value="MetOD1"/>
    <property type="match status" value="1"/>
</dbReference>
<organism evidence="2 3">
    <name type="scientific">Dendronalium phyllosphericum CENA369</name>
    <dbReference type="NCBI Taxonomy" id="1725256"/>
    <lineage>
        <taxon>Bacteria</taxon>
        <taxon>Bacillati</taxon>
        <taxon>Cyanobacteriota</taxon>
        <taxon>Cyanophyceae</taxon>
        <taxon>Nostocales</taxon>
        <taxon>Nostocaceae</taxon>
        <taxon>Dendronalium</taxon>
        <taxon>Dendronalium phyllosphericum</taxon>
    </lineage>
</organism>
<dbReference type="EMBL" id="JAECZA010000289">
    <property type="protein sequence ID" value="MBH8577553.1"/>
    <property type="molecule type" value="Genomic_DNA"/>
</dbReference>
<dbReference type="AlphaFoldDB" id="A0A8J7IDS2"/>
<evidence type="ECO:0000313" key="2">
    <source>
        <dbReference type="EMBL" id="MBH8577553.1"/>
    </source>
</evidence>
<dbReference type="InterPro" id="IPR041359">
    <property type="entry name" value="MetOD1"/>
</dbReference>
<reference evidence="2 3" key="1">
    <citation type="journal article" date="2021" name="Int. J. Syst. Evol. Microbiol.">
        <title>Amazonocrinis nigriterrae gen. nov., sp. nov., Atlanticothrix silvestris gen. nov., sp. nov. and Dendronalium phyllosphericum gen. nov., sp. nov., nostocacean cyanobacteria from Brazilian environments.</title>
        <authorList>
            <person name="Alvarenga D.O."/>
            <person name="Andreote A.P.D."/>
            <person name="Branco L.H.Z."/>
            <person name="Delbaje E."/>
            <person name="Cruz R.B."/>
            <person name="Varani A.M."/>
            <person name="Fiore M.F."/>
        </authorList>
    </citation>
    <scope>NUCLEOTIDE SEQUENCE [LARGE SCALE GENOMIC DNA]</scope>
    <source>
        <strain evidence="2 3">CENA369</strain>
    </source>
</reference>
<sequence>MNNSLKNSIDALDIPLERDIFLRTLIRELSGTLQQVIGLEEASGFISVVGERMGRQIDQDYKSALEVSHLSSEQVAAVLVDLKRRIQGNFYVIEQNEEKIVFGNRTCPFGEKVNDRPAMCMMTSNVFGTIAANNLGYAKVELQETIAEGAAGCRVVVYLKLTEESEDAEGREYFQGLEAQQKIK</sequence>